<sequence>MRILLVEDEAPLRETLAARLKRDGFAVDAAQDGEEGIYLGREVPFDLAIIDLGLPKMSGMDLIKALREAGQRYPILILTARGGWQDKVEGLKHGADDYLVKPFHVEELLARINALVRRASGWSKPVLACGPIKLDTTAQTVTVEGKVVDLTSYEYKVLEYLMLHAGELVSKADLTEHIYQQDFDRDSNVLEVFIGRLRRKLDPEGNLKPIETVRGRGYRFAIPRSEAEDE</sequence>
<gene>
    <name evidence="10" type="ORF">EZM97_20450</name>
</gene>
<dbReference type="EMBL" id="SJTG01000002">
    <property type="protein sequence ID" value="TCI11183.1"/>
    <property type="molecule type" value="Genomic_DNA"/>
</dbReference>
<dbReference type="SMART" id="SM00448">
    <property type="entry name" value="REC"/>
    <property type="match status" value="1"/>
</dbReference>
<proteinExistence type="predicted"/>
<keyword evidence="5" id="KW-0804">Transcription</keyword>
<dbReference type="FunFam" id="1.10.10.10:FF:000005">
    <property type="entry name" value="Two-component system response regulator"/>
    <property type="match status" value="1"/>
</dbReference>
<dbReference type="PROSITE" id="PS50110">
    <property type="entry name" value="RESPONSE_REGULATORY"/>
    <property type="match status" value="1"/>
</dbReference>
<dbReference type="GO" id="GO:0032993">
    <property type="term" value="C:protein-DNA complex"/>
    <property type="evidence" value="ECO:0007669"/>
    <property type="project" value="TreeGrafter"/>
</dbReference>
<dbReference type="SMART" id="SM00862">
    <property type="entry name" value="Trans_reg_C"/>
    <property type="match status" value="1"/>
</dbReference>
<dbReference type="SUPFAM" id="SSF52172">
    <property type="entry name" value="CheY-like"/>
    <property type="match status" value="1"/>
</dbReference>
<organism evidence="10 11">
    <name type="scientific">Dyella soli</name>
    <dbReference type="NCBI Taxonomy" id="522319"/>
    <lineage>
        <taxon>Bacteria</taxon>
        <taxon>Pseudomonadati</taxon>
        <taxon>Pseudomonadota</taxon>
        <taxon>Gammaproteobacteria</taxon>
        <taxon>Lysobacterales</taxon>
        <taxon>Rhodanobacteraceae</taxon>
        <taxon>Dyella</taxon>
    </lineage>
</organism>
<accession>A0A4R0YW23</accession>
<dbReference type="PROSITE" id="PS51755">
    <property type="entry name" value="OMPR_PHOB"/>
    <property type="match status" value="1"/>
</dbReference>
<keyword evidence="2" id="KW-0902">Two-component regulatory system</keyword>
<evidence type="ECO:0000256" key="7">
    <source>
        <dbReference type="PROSITE-ProRule" id="PRU01091"/>
    </source>
</evidence>
<dbReference type="GO" id="GO:0006355">
    <property type="term" value="P:regulation of DNA-templated transcription"/>
    <property type="evidence" value="ECO:0007669"/>
    <property type="project" value="InterPro"/>
</dbReference>
<dbReference type="InterPro" id="IPR001789">
    <property type="entry name" value="Sig_transdc_resp-reg_receiver"/>
</dbReference>
<dbReference type="InterPro" id="IPR001867">
    <property type="entry name" value="OmpR/PhoB-type_DNA-bd"/>
</dbReference>
<keyword evidence="3" id="KW-0805">Transcription regulation</keyword>
<dbReference type="CDD" id="cd00383">
    <property type="entry name" value="trans_reg_C"/>
    <property type="match status" value="1"/>
</dbReference>
<dbReference type="GO" id="GO:0005829">
    <property type="term" value="C:cytosol"/>
    <property type="evidence" value="ECO:0007669"/>
    <property type="project" value="TreeGrafter"/>
</dbReference>
<evidence type="ECO:0000259" key="9">
    <source>
        <dbReference type="PROSITE" id="PS51755"/>
    </source>
</evidence>
<dbReference type="GO" id="GO:0000156">
    <property type="term" value="F:phosphorelay response regulator activity"/>
    <property type="evidence" value="ECO:0007669"/>
    <property type="project" value="TreeGrafter"/>
</dbReference>
<dbReference type="Gene3D" id="1.10.10.10">
    <property type="entry name" value="Winged helix-like DNA-binding domain superfamily/Winged helix DNA-binding domain"/>
    <property type="match status" value="1"/>
</dbReference>
<evidence type="ECO:0000256" key="4">
    <source>
        <dbReference type="ARBA" id="ARBA00023125"/>
    </source>
</evidence>
<feature type="domain" description="Response regulatory" evidence="8">
    <location>
        <begin position="2"/>
        <end position="116"/>
    </location>
</feature>
<evidence type="ECO:0000313" key="10">
    <source>
        <dbReference type="EMBL" id="TCI11183.1"/>
    </source>
</evidence>
<dbReference type="InterPro" id="IPR039420">
    <property type="entry name" value="WalR-like"/>
</dbReference>
<evidence type="ECO:0000256" key="3">
    <source>
        <dbReference type="ARBA" id="ARBA00023015"/>
    </source>
</evidence>
<protein>
    <submittedName>
        <fullName evidence="10">Response regulator transcription factor</fullName>
    </submittedName>
</protein>
<dbReference type="RefSeq" id="WP_131409929.1">
    <property type="nucleotide sequence ID" value="NZ_SJTG01000002.1"/>
</dbReference>
<dbReference type="Gene3D" id="6.10.250.690">
    <property type="match status" value="1"/>
</dbReference>
<dbReference type="InterPro" id="IPR011006">
    <property type="entry name" value="CheY-like_superfamily"/>
</dbReference>
<dbReference type="PANTHER" id="PTHR48111">
    <property type="entry name" value="REGULATOR OF RPOS"/>
    <property type="match status" value="1"/>
</dbReference>
<dbReference type="FunFam" id="3.40.50.2300:FF:000002">
    <property type="entry name" value="DNA-binding response regulator PhoP"/>
    <property type="match status" value="1"/>
</dbReference>
<keyword evidence="11" id="KW-1185">Reference proteome</keyword>
<dbReference type="Pfam" id="PF00486">
    <property type="entry name" value="Trans_reg_C"/>
    <property type="match status" value="1"/>
</dbReference>
<comment type="caution">
    <text evidence="10">The sequence shown here is derived from an EMBL/GenBank/DDBJ whole genome shotgun (WGS) entry which is preliminary data.</text>
</comment>
<dbReference type="Proteomes" id="UP000291822">
    <property type="component" value="Unassembled WGS sequence"/>
</dbReference>
<dbReference type="GO" id="GO:0000976">
    <property type="term" value="F:transcription cis-regulatory region binding"/>
    <property type="evidence" value="ECO:0007669"/>
    <property type="project" value="TreeGrafter"/>
</dbReference>
<dbReference type="InterPro" id="IPR036388">
    <property type="entry name" value="WH-like_DNA-bd_sf"/>
</dbReference>
<dbReference type="PANTHER" id="PTHR48111:SF71">
    <property type="entry name" value="TRANSCRIPTIONAL REGULATORY PROTEIN PHOP"/>
    <property type="match status" value="1"/>
</dbReference>
<evidence type="ECO:0000256" key="5">
    <source>
        <dbReference type="ARBA" id="ARBA00023163"/>
    </source>
</evidence>
<keyword evidence="4 7" id="KW-0238">DNA-binding</keyword>
<dbReference type="CDD" id="cd19934">
    <property type="entry name" value="REC_OmpR_EcPhoP-like"/>
    <property type="match status" value="1"/>
</dbReference>
<reference evidence="10 11" key="1">
    <citation type="submission" date="2019-02" db="EMBL/GenBank/DDBJ databases">
        <title>Dyella amyloliquefaciens sp. nov., isolated from forest soil.</title>
        <authorList>
            <person name="Gao Z.-H."/>
            <person name="Qiu L.-H."/>
        </authorList>
    </citation>
    <scope>NUCLEOTIDE SEQUENCE [LARGE SCALE GENOMIC DNA]</scope>
    <source>
        <strain evidence="10 11">KACC 12747</strain>
    </source>
</reference>
<evidence type="ECO:0000259" key="8">
    <source>
        <dbReference type="PROSITE" id="PS50110"/>
    </source>
</evidence>
<keyword evidence="1 6" id="KW-0597">Phosphoprotein</keyword>
<evidence type="ECO:0000313" key="11">
    <source>
        <dbReference type="Proteomes" id="UP000291822"/>
    </source>
</evidence>
<name>A0A4R0YW23_9GAMM</name>
<dbReference type="Pfam" id="PF00072">
    <property type="entry name" value="Response_reg"/>
    <property type="match status" value="1"/>
</dbReference>
<feature type="domain" description="OmpR/PhoB-type" evidence="9">
    <location>
        <begin position="124"/>
        <end position="222"/>
    </location>
</feature>
<feature type="modified residue" description="4-aspartylphosphate" evidence="6">
    <location>
        <position position="51"/>
    </location>
</feature>
<dbReference type="Gene3D" id="3.40.50.2300">
    <property type="match status" value="1"/>
</dbReference>
<feature type="DNA-binding region" description="OmpR/PhoB-type" evidence="7">
    <location>
        <begin position="124"/>
        <end position="222"/>
    </location>
</feature>
<evidence type="ECO:0000256" key="6">
    <source>
        <dbReference type="PROSITE-ProRule" id="PRU00169"/>
    </source>
</evidence>
<dbReference type="AlphaFoldDB" id="A0A4R0YW23"/>
<evidence type="ECO:0000256" key="1">
    <source>
        <dbReference type="ARBA" id="ARBA00022553"/>
    </source>
</evidence>
<evidence type="ECO:0000256" key="2">
    <source>
        <dbReference type="ARBA" id="ARBA00023012"/>
    </source>
</evidence>